<accession>A0AAE0YSZ1</accession>
<evidence type="ECO:0000313" key="2">
    <source>
        <dbReference type="Proteomes" id="UP001283361"/>
    </source>
</evidence>
<evidence type="ECO:0000313" key="1">
    <source>
        <dbReference type="EMBL" id="KAK3756216.1"/>
    </source>
</evidence>
<dbReference type="Proteomes" id="UP001283361">
    <property type="component" value="Unassembled WGS sequence"/>
</dbReference>
<keyword evidence="2" id="KW-1185">Reference proteome</keyword>
<proteinExistence type="predicted"/>
<gene>
    <name evidence="1" type="ORF">RRG08_064390</name>
</gene>
<organism evidence="1 2">
    <name type="scientific">Elysia crispata</name>
    <name type="common">lettuce slug</name>
    <dbReference type="NCBI Taxonomy" id="231223"/>
    <lineage>
        <taxon>Eukaryota</taxon>
        <taxon>Metazoa</taxon>
        <taxon>Spiralia</taxon>
        <taxon>Lophotrochozoa</taxon>
        <taxon>Mollusca</taxon>
        <taxon>Gastropoda</taxon>
        <taxon>Heterobranchia</taxon>
        <taxon>Euthyneura</taxon>
        <taxon>Panpulmonata</taxon>
        <taxon>Sacoglossa</taxon>
        <taxon>Placobranchoidea</taxon>
        <taxon>Plakobranchidae</taxon>
        <taxon>Elysia</taxon>
    </lineage>
</organism>
<reference evidence="1" key="1">
    <citation type="journal article" date="2023" name="G3 (Bethesda)">
        <title>A reference genome for the long-term kleptoplast-retaining sea slug Elysia crispata morphotype clarki.</title>
        <authorList>
            <person name="Eastman K.E."/>
            <person name="Pendleton A.L."/>
            <person name="Shaikh M.A."/>
            <person name="Suttiyut T."/>
            <person name="Ogas R."/>
            <person name="Tomko P."/>
            <person name="Gavelis G."/>
            <person name="Widhalm J.R."/>
            <person name="Wisecaver J.H."/>
        </authorList>
    </citation>
    <scope>NUCLEOTIDE SEQUENCE</scope>
    <source>
        <strain evidence="1">ECLA1</strain>
    </source>
</reference>
<dbReference type="Gene3D" id="1.10.4020.10">
    <property type="entry name" value="DNA breaking-rejoining enzymes"/>
    <property type="match status" value="1"/>
</dbReference>
<comment type="caution">
    <text evidence="1">The sequence shown here is derived from an EMBL/GenBank/DDBJ whole genome shotgun (WGS) entry which is preliminary data.</text>
</comment>
<protein>
    <submittedName>
        <fullName evidence="1">Uncharacterized protein</fullName>
    </submittedName>
</protein>
<dbReference type="AlphaFoldDB" id="A0AAE0YSZ1"/>
<name>A0AAE0YSZ1_9GAST</name>
<sequence length="94" mass="10627">MADVERLMKAGSTLGLTYLDKWLHLPGKDNTRPEDIMDLFVVEQLIYASGNNLVVFLKERKPKTSDVIVELAENMGKWTIGSVLKRGEGHENRV</sequence>
<dbReference type="InterPro" id="IPR038269">
    <property type="entry name" value="SCAN_sf"/>
</dbReference>
<dbReference type="SUPFAM" id="SSF47353">
    <property type="entry name" value="Retrovirus capsid dimerization domain-like"/>
    <property type="match status" value="1"/>
</dbReference>
<dbReference type="EMBL" id="JAWDGP010005535">
    <property type="protein sequence ID" value="KAK3756216.1"/>
    <property type="molecule type" value="Genomic_DNA"/>
</dbReference>